<keyword evidence="2" id="KW-1185">Reference proteome</keyword>
<dbReference type="AlphaFoldDB" id="A0A915CSF7"/>
<dbReference type="GO" id="GO:0045901">
    <property type="term" value="P:positive regulation of translational elongation"/>
    <property type="evidence" value="ECO:0007669"/>
    <property type="project" value="InterPro"/>
</dbReference>
<evidence type="ECO:0000259" key="1">
    <source>
        <dbReference type="Pfam" id="PF21485"/>
    </source>
</evidence>
<dbReference type="GO" id="GO:0043022">
    <property type="term" value="F:ribosome binding"/>
    <property type="evidence" value="ECO:0007669"/>
    <property type="project" value="InterPro"/>
</dbReference>
<dbReference type="InterPro" id="IPR001884">
    <property type="entry name" value="IF5A-like"/>
</dbReference>
<feature type="domain" description="Translation initiation factor 5A-like N-terminal" evidence="1">
    <location>
        <begin position="43"/>
        <end position="65"/>
    </location>
</feature>
<dbReference type="SUPFAM" id="SSF50104">
    <property type="entry name" value="Translation proteins SH3-like domain"/>
    <property type="match status" value="1"/>
</dbReference>
<sequence length="115" mass="13262">MSHNEHDGHFDKESLMLAPINRNSVLPFMSTSNLEDSQARIRQVHMLALDIFTNKKLENICPSTHSVVIPVIKRKEYQLLSINEDEFLGLIDLETREIKLAHHSFFIDKSSLYLG</sequence>
<accession>A0A915CSF7</accession>
<proteinExistence type="predicted"/>
<dbReference type="Proteomes" id="UP000887574">
    <property type="component" value="Unplaced"/>
</dbReference>
<reference evidence="3" key="1">
    <citation type="submission" date="2022-11" db="UniProtKB">
        <authorList>
            <consortium name="WormBaseParasite"/>
        </authorList>
    </citation>
    <scope>IDENTIFICATION</scope>
</reference>
<dbReference type="GO" id="GO:0003723">
    <property type="term" value="F:RNA binding"/>
    <property type="evidence" value="ECO:0007669"/>
    <property type="project" value="InterPro"/>
</dbReference>
<dbReference type="PANTHER" id="PTHR11673">
    <property type="entry name" value="TRANSLATION INITIATION FACTOR 5A FAMILY MEMBER"/>
    <property type="match status" value="1"/>
</dbReference>
<name>A0A915CSF7_9BILA</name>
<evidence type="ECO:0000313" key="3">
    <source>
        <dbReference type="WBParaSite" id="jg1197"/>
    </source>
</evidence>
<dbReference type="Pfam" id="PF21485">
    <property type="entry name" value="IF5A-like_N"/>
    <property type="match status" value="1"/>
</dbReference>
<organism evidence="2 3">
    <name type="scientific">Ditylenchus dipsaci</name>
    <dbReference type="NCBI Taxonomy" id="166011"/>
    <lineage>
        <taxon>Eukaryota</taxon>
        <taxon>Metazoa</taxon>
        <taxon>Ecdysozoa</taxon>
        <taxon>Nematoda</taxon>
        <taxon>Chromadorea</taxon>
        <taxon>Rhabditida</taxon>
        <taxon>Tylenchina</taxon>
        <taxon>Tylenchomorpha</taxon>
        <taxon>Sphaerularioidea</taxon>
        <taxon>Anguinidae</taxon>
        <taxon>Anguininae</taxon>
        <taxon>Ditylenchus</taxon>
    </lineage>
</organism>
<dbReference type="GO" id="GO:0003746">
    <property type="term" value="F:translation elongation factor activity"/>
    <property type="evidence" value="ECO:0007669"/>
    <property type="project" value="InterPro"/>
</dbReference>
<dbReference type="WBParaSite" id="jg1197">
    <property type="protein sequence ID" value="jg1197"/>
    <property type="gene ID" value="jg1197"/>
</dbReference>
<evidence type="ECO:0000313" key="2">
    <source>
        <dbReference type="Proteomes" id="UP000887574"/>
    </source>
</evidence>
<dbReference type="Gene3D" id="2.30.30.30">
    <property type="match status" value="1"/>
</dbReference>
<protein>
    <recommendedName>
        <fullName evidence="1">Translation initiation factor 5A-like N-terminal domain-containing protein</fullName>
    </recommendedName>
</protein>
<dbReference type="InterPro" id="IPR048670">
    <property type="entry name" value="IF5A-like_N"/>
</dbReference>
<dbReference type="InterPro" id="IPR008991">
    <property type="entry name" value="Translation_prot_SH3-like_sf"/>
</dbReference>
<dbReference type="InterPro" id="IPR014722">
    <property type="entry name" value="Rib_uL2_dom2"/>
</dbReference>